<sequence length="300" mass="33186">MRLPLQTLHAFRAAARLQNLRAAADELHLTHSAVSQQIRTLEDQLGFAVFARVGRRIVLNAAGQALFAHVDAALGQLELGVQAAAAAATGHEQRVRLTVVPSFAQRWLMPRIARWRTLHPDIAIEIHASQQVMDLQREGFHAAVRQGRGDWDPLVAEPLTDSPMVVVGSPVAAQRLAGQEAQAFVHEPLLGEPGPWEQWFAAAGLPRQRIKPVAIFNDLGLMLQAAEQNLGIALARELLAADALRDGRLLRLHPLALRAAGNDRYFLVYPPALRDWPPLAALRVWLKDELRRGRRHLRSG</sequence>
<dbReference type="SUPFAM" id="SSF46785">
    <property type="entry name" value="Winged helix' DNA-binding domain"/>
    <property type="match status" value="1"/>
</dbReference>
<dbReference type="GO" id="GO:0043565">
    <property type="term" value="F:sequence-specific DNA binding"/>
    <property type="evidence" value="ECO:0007669"/>
    <property type="project" value="TreeGrafter"/>
</dbReference>
<accession>A0A0G3BQ60</accession>
<dbReference type="EMBL" id="CP011371">
    <property type="protein sequence ID" value="AKJ28695.1"/>
    <property type="molecule type" value="Genomic_DNA"/>
</dbReference>
<dbReference type="OrthoDB" id="9178397at2"/>
<feature type="domain" description="HTH lysR-type" evidence="5">
    <location>
        <begin position="3"/>
        <end position="60"/>
    </location>
</feature>
<dbReference type="PROSITE" id="PS50931">
    <property type="entry name" value="HTH_LYSR"/>
    <property type="match status" value="1"/>
</dbReference>
<keyword evidence="7" id="KW-1185">Reference proteome</keyword>
<dbReference type="PANTHER" id="PTHR30537:SF79">
    <property type="entry name" value="TRANSCRIPTIONAL REGULATOR-RELATED"/>
    <property type="match status" value="1"/>
</dbReference>
<dbReference type="Proteomes" id="UP000035352">
    <property type="component" value="Chromosome"/>
</dbReference>
<dbReference type="AlphaFoldDB" id="A0A0G3BQ60"/>
<dbReference type="CDD" id="cd08432">
    <property type="entry name" value="PBP2_GcdR_TrpI_HvrB_AmpR_like"/>
    <property type="match status" value="1"/>
</dbReference>
<dbReference type="Pfam" id="PF03466">
    <property type="entry name" value="LysR_substrate"/>
    <property type="match status" value="1"/>
</dbReference>
<dbReference type="STRING" id="413882.AAW51_2004"/>
<dbReference type="Gene3D" id="3.40.190.10">
    <property type="entry name" value="Periplasmic binding protein-like II"/>
    <property type="match status" value="2"/>
</dbReference>
<evidence type="ECO:0000313" key="7">
    <source>
        <dbReference type="Proteomes" id="UP000035352"/>
    </source>
</evidence>
<evidence type="ECO:0000256" key="2">
    <source>
        <dbReference type="ARBA" id="ARBA00023015"/>
    </source>
</evidence>
<dbReference type="KEGG" id="pbh:AAW51_2004"/>
<protein>
    <submittedName>
        <fullName evidence="6">LysR family transcriptional regulator</fullName>
    </submittedName>
</protein>
<evidence type="ECO:0000256" key="3">
    <source>
        <dbReference type="ARBA" id="ARBA00023125"/>
    </source>
</evidence>
<gene>
    <name evidence="6" type="primary">gcvA</name>
    <name evidence="6" type="ORF">AAW51_2004</name>
</gene>
<dbReference type="GO" id="GO:0006351">
    <property type="term" value="P:DNA-templated transcription"/>
    <property type="evidence" value="ECO:0007669"/>
    <property type="project" value="TreeGrafter"/>
</dbReference>
<evidence type="ECO:0000259" key="5">
    <source>
        <dbReference type="PROSITE" id="PS50931"/>
    </source>
</evidence>
<dbReference type="PANTHER" id="PTHR30537">
    <property type="entry name" value="HTH-TYPE TRANSCRIPTIONAL REGULATOR"/>
    <property type="match status" value="1"/>
</dbReference>
<dbReference type="SUPFAM" id="SSF53850">
    <property type="entry name" value="Periplasmic binding protein-like II"/>
    <property type="match status" value="1"/>
</dbReference>
<evidence type="ECO:0000256" key="4">
    <source>
        <dbReference type="ARBA" id="ARBA00023163"/>
    </source>
</evidence>
<proteinExistence type="inferred from homology"/>
<dbReference type="InterPro" id="IPR005119">
    <property type="entry name" value="LysR_subst-bd"/>
</dbReference>
<keyword evidence="3" id="KW-0238">DNA-binding</keyword>
<organism evidence="6 7">
    <name type="scientific">Caldimonas brevitalea</name>
    <dbReference type="NCBI Taxonomy" id="413882"/>
    <lineage>
        <taxon>Bacteria</taxon>
        <taxon>Pseudomonadati</taxon>
        <taxon>Pseudomonadota</taxon>
        <taxon>Betaproteobacteria</taxon>
        <taxon>Burkholderiales</taxon>
        <taxon>Sphaerotilaceae</taxon>
        <taxon>Caldimonas</taxon>
    </lineage>
</organism>
<dbReference type="InterPro" id="IPR036390">
    <property type="entry name" value="WH_DNA-bd_sf"/>
</dbReference>
<evidence type="ECO:0000313" key="6">
    <source>
        <dbReference type="EMBL" id="AKJ28695.1"/>
    </source>
</evidence>
<dbReference type="Gene3D" id="1.10.10.10">
    <property type="entry name" value="Winged helix-like DNA-binding domain superfamily/Winged helix DNA-binding domain"/>
    <property type="match status" value="1"/>
</dbReference>
<dbReference type="InterPro" id="IPR036388">
    <property type="entry name" value="WH-like_DNA-bd_sf"/>
</dbReference>
<dbReference type="Pfam" id="PF00126">
    <property type="entry name" value="HTH_1"/>
    <property type="match status" value="1"/>
</dbReference>
<comment type="similarity">
    <text evidence="1">Belongs to the LysR transcriptional regulatory family.</text>
</comment>
<reference evidence="6 7" key="1">
    <citation type="submission" date="2015-05" db="EMBL/GenBank/DDBJ databases">
        <authorList>
            <person name="Tang B."/>
            <person name="Yu Y."/>
        </authorList>
    </citation>
    <scope>NUCLEOTIDE SEQUENCE [LARGE SCALE GENOMIC DNA]</scope>
    <source>
        <strain evidence="6 7">DSM 7029</strain>
    </source>
</reference>
<keyword evidence="4" id="KW-0804">Transcription</keyword>
<dbReference type="PATRIC" id="fig|413882.6.peg.2106"/>
<dbReference type="RefSeq" id="WP_047194506.1">
    <property type="nucleotide sequence ID" value="NZ_CP011371.1"/>
</dbReference>
<evidence type="ECO:0000256" key="1">
    <source>
        <dbReference type="ARBA" id="ARBA00009437"/>
    </source>
</evidence>
<dbReference type="PRINTS" id="PR00039">
    <property type="entry name" value="HTHLYSR"/>
</dbReference>
<keyword evidence="2" id="KW-0805">Transcription regulation</keyword>
<dbReference type="InterPro" id="IPR058163">
    <property type="entry name" value="LysR-type_TF_proteobact-type"/>
</dbReference>
<dbReference type="InterPro" id="IPR000847">
    <property type="entry name" value="LysR_HTH_N"/>
</dbReference>
<name>A0A0G3BQ60_9BURK</name>
<dbReference type="GO" id="GO:0003700">
    <property type="term" value="F:DNA-binding transcription factor activity"/>
    <property type="evidence" value="ECO:0007669"/>
    <property type="project" value="InterPro"/>
</dbReference>